<name>A0A6G1F811_9ORYZ</name>
<protein>
    <submittedName>
        <fullName evidence="2">Uncharacterized protein</fullName>
    </submittedName>
</protein>
<dbReference type="AlphaFoldDB" id="A0A6G1F811"/>
<comment type="caution">
    <text evidence="2">The sequence shown here is derived from an EMBL/GenBank/DDBJ whole genome shotgun (WGS) entry which is preliminary data.</text>
</comment>
<keyword evidence="3" id="KW-1185">Reference proteome</keyword>
<evidence type="ECO:0000313" key="2">
    <source>
        <dbReference type="EMBL" id="KAF0933030.1"/>
    </source>
</evidence>
<evidence type="ECO:0000256" key="1">
    <source>
        <dbReference type="SAM" id="MobiDB-lite"/>
    </source>
</evidence>
<organism evidence="2 3">
    <name type="scientific">Oryza meyeriana var. granulata</name>
    <dbReference type="NCBI Taxonomy" id="110450"/>
    <lineage>
        <taxon>Eukaryota</taxon>
        <taxon>Viridiplantae</taxon>
        <taxon>Streptophyta</taxon>
        <taxon>Embryophyta</taxon>
        <taxon>Tracheophyta</taxon>
        <taxon>Spermatophyta</taxon>
        <taxon>Magnoliopsida</taxon>
        <taxon>Liliopsida</taxon>
        <taxon>Poales</taxon>
        <taxon>Poaceae</taxon>
        <taxon>BOP clade</taxon>
        <taxon>Oryzoideae</taxon>
        <taxon>Oryzeae</taxon>
        <taxon>Oryzinae</taxon>
        <taxon>Oryza</taxon>
        <taxon>Oryza meyeriana</taxon>
    </lineage>
</organism>
<sequence length="105" mass="11715">MQDGRRRADAVADGSRWTRCHCQQHPVAPQATRRRNGGESEAGEERRQKPVETCGISSRQCRIGGQRLAALDQPAMQEASIFPLLDWGSMDGCGGWWRDARKLGH</sequence>
<gene>
    <name evidence="2" type="ORF">E2562_013785</name>
</gene>
<evidence type="ECO:0000313" key="3">
    <source>
        <dbReference type="Proteomes" id="UP000479710"/>
    </source>
</evidence>
<proteinExistence type="predicted"/>
<reference evidence="2 3" key="1">
    <citation type="submission" date="2019-11" db="EMBL/GenBank/DDBJ databases">
        <title>Whole genome sequence of Oryza granulata.</title>
        <authorList>
            <person name="Li W."/>
        </authorList>
    </citation>
    <scope>NUCLEOTIDE SEQUENCE [LARGE SCALE GENOMIC DNA]</scope>
    <source>
        <strain evidence="3">cv. Menghai</strain>
        <tissue evidence="2">Leaf</tissue>
    </source>
</reference>
<accession>A0A6G1F811</accession>
<dbReference type="EMBL" id="SPHZ02000001">
    <property type="protein sequence ID" value="KAF0933030.1"/>
    <property type="molecule type" value="Genomic_DNA"/>
</dbReference>
<feature type="region of interest" description="Disordered" evidence="1">
    <location>
        <begin position="20"/>
        <end position="53"/>
    </location>
</feature>
<dbReference type="Proteomes" id="UP000479710">
    <property type="component" value="Unassembled WGS sequence"/>
</dbReference>